<dbReference type="PANTHER" id="PTHR30154:SF34">
    <property type="entry name" value="TRANSCRIPTIONAL REGULATOR AZLB"/>
    <property type="match status" value="1"/>
</dbReference>
<dbReference type="InterPro" id="IPR036388">
    <property type="entry name" value="WH-like_DNA-bd_sf"/>
</dbReference>
<dbReference type="Proteomes" id="UP000278886">
    <property type="component" value="Chromosome"/>
</dbReference>
<evidence type="ECO:0000256" key="3">
    <source>
        <dbReference type="ARBA" id="ARBA00023163"/>
    </source>
</evidence>
<sequence>MGQEEHAIAQALRLHGRAPAARLARTAGLSIAKFRHRYGQLKSHGLLRTVTLVDPSALGRPVLASALLRTDSRGTAVAERLSRTPNICWVRRSSDERTVAIQLSTAGNVELARVVKDAIISDPDVTGFSTAIVLRSWAPHFAFDYEHIAVQSAPDLQWYPGNRSVASLDALDLDLLECLTVDAQMSLTDMSKVIGLSVAGTRHRLIRLMDSQTIHFRTRPDPHRDDVTTIRVEAAVSRDVADLAEELVNMPNVVYVSELTGARQLCVELVCANEPQISEGYARMASVQGIHDTHMLRLKTVDGKST</sequence>
<feature type="domain" description="HTH asnC-type" evidence="4">
    <location>
        <begin position="168"/>
        <end position="208"/>
    </location>
</feature>
<evidence type="ECO:0000256" key="2">
    <source>
        <dbReference type="ARBA" id="ARBA00023125"/>
    </source>
</evidence>
<evidence type="ECO:0000313" key="5">
    <source>
        <dbReference type="EMBL" id="AYF97215.1"/>
    </source>
</evidence>
<dbReference type="GO" id="GO:0043565">
    <property type="term" value="F:sequence-specific DNA binding"/>
    <property type="evidence" value="ECO:0007669"/>
    <property type="project" value="InterPro"/>
</dbReference>
<keyword evidence="3" id="KW-0804">Transcription</keyword>
<dbReference type="InterPro" id="IPR019888">
    <property type="entry name" value="Tscrpt_reg_AsnC-like"/>
</dbReference>
<dbReference type="SUPFAM" id="SSF46785">
    <property type="entry name" value="Winged helix' DNA-binding domain"/>
    <property type="match status" value="1"/>
</dbReference>
<dbReference type="InterPro" id="IPR036390">
    <property type="entry name" value="WH_DNA-bd_sf"/>
</dbReference>
<dbReference type="Gene3D" id="1.10.10.10">
    <property type="entry name" value="Winged helix-like DNA-binding domain superfamily/Winged helix DNA-binding domain"/>
    <property type="match status" value="1"/>
</dbReference>
<protein>
    <submittedName>
        <fullName evidence="5">Winged helix-turn-helix transcriptional regulator</fullName>
    </submittedName>
</protein>
<dbReference type="Gene3D" id="3.30.70.920">
    <property type="match status" value="2"/>
</dbReference>
<dbReference type="InterPro" id="IPR000485">
    <property type="entry name" value="AsnC-type_HTH_dom"/>
</dbReference>
<reference evidence="6" key="1">
    <citation type="submission" date="2018-09" db="EMBL/GenBank/DDBJ databases">
        <title>Genome sequencing of strain 2DFWR-13.</title>
        <authorList>
            <person name="Heo J."/>
            <person name="Kim S.-J."/>
            <person name="Kwon S.-W."/>
        </authorList>
    </citation>
    <scope>NUCLEOTIDE SEQUENCE [LARGE SCALE GENOMIC DNA]</scope>
    <source>
        <strain evidence="6">2DFWR-13</strain>
    </source>
</reference>
<dbReference type="PRINTS" id="PR00033">
    <property type="entry name" value="HTHASNC"/>
</dbReference>
<dbReference type="Pfam" id="PF13404">
    <property type="entry name" value="HTH_AsnC-type"/>
    <property type="match status" value="1"/>
</dbReference>
<keyword evidence="6" id="KW-1185">Reference proteome</keyword>
<evidence type="ECO:0000313" key="6">
    <source>
        <dbReference type="Proteomes" id="UP000278886"/>
    </source>
</evidence>
<keyword evidence="1" id="KW-0805">Transcription regulation</keyword>
<accession>A0A387B7P8</accession>
<dbReference type="KEGG" id="lyd:D7I47_02425"/>
<gene>
    <name evidence="5" type="ORF">D7I47_02425</name>
</gene>
<dbReference type="EMBL" id="CP032630">
    <property type="protein sequence ID" value="AYF97215.1"/>
    <property type="molecule type" value="Genomic_DNA"/>
</dbReference>
<name>A0A387B7P8_9MICO</name>
<dbReference type="GO" id="GO:0005829">
    <property type="term" value="C:cytosol"/>
    <property type="evidence" value="ECO:0007669"/>
    <property type="project" value="TreeGrafter"/>
</dbReference>
<evidence type="ECO:0000259" key="4">
    <source>
        <dbReference type="Pfam" id="PF13404"/>
    </source>
</evidence>
<dbReference type="AlphaFoldDB" id="A0A387B7P8"/>
<dbReference type="SMART" id="SM00344">
    <property type="entry name" value="HTH_ASNC"/>
    <property type="match status" value="1"/>
</dbReference>
<proteinExistence type="predicted"/>
<dbReference type="PANTHER" id="PTHR30154">
    <property type="entry name" value="LEUCINE-RESPONSIVE REGULATORY PROTEIN"/>
    <property type="match status" value="1"/>
</dbReference>
<keyword evidence="2" id="KW-0238">DNA-binding</keyword>
<evidence type="ECO:0000256" key="1">
    <source>
        <dbReference type="ARBA" id="ARBA00023015"/>
    </source>
</evidence>
<organism evidence="5 6">
    <name type="scientific">Protaetiibacter intestinalis</name>
    <dbReference type="NCBI Taxonomy" id="2419774"/>
    <lineage>
        <taxon>Bacteria</taxon>
        <taxon>Bacillati</taxon>
        <taxon>Actinomycetota</taxon>
        <taxon>Actinomycetes</taxon>
        <taxon>Micrococcales</taxon>
        <taxon>Microbacteriaceae</taxon>
        <taxon>Protaetiibacter</taxon>
    </lineage>
</organism>
<dbReference type="GO" id="GO:0043200">
    <property type="term" value="P:response to amino acid"/>
    <property type="evidence" value="ECO:0007669"/>
    <property type="project" value="TreeGrafter"/>
</dbReference>